<feature type="domain" description="Helicase C-terminal" evidence="8">
    <location>
        <begin position="235"/>
        <end position="380"/>
    </location>
</feature>
<dbReference type="GO" id="GO:0043138">
    <property type="term" value="F:3'-5' DNA helicase activity"/>
    <property type="evidence" value="ECO:0007669"/>
    <property type="project" value="UniProtKB-EC"/>
</dbReference>
<keyword evidence="3" id="KW-0067">ATP-binding</keyword>
<dbReference type="Gene3D" id="3.40.50.300">
    <property type="entry name" value="P-loop containing nucleotide triphosphate hydrolases"/>
    <property type="match status" value="2"/>
</dbReference>
<feature type="transmembrane region" description="Helical" evidence="6">
    <location>
        <begin position="66"/>
        <end position="89"/>
    </location>
</feature>
<accession>A0A6A4GAY8</accession>
<dbReference type="GO" id="GO:0000724">
    <property type="term" value="P:double-strand break repair via homologous recombination"/>
    <property type="evidence" value="ECO:0007669"/>
    <property type="project" value="TreeGrafter"/>
</dbReference>
<dbReference type="EC" id="5.6.2.4" evidence="5"/>
<evidence type="ECO:0000259" key="8">
    <source>
        <dbReference type="PROSITE" id="PS51194"/>
    </source>
</evidence>
<keyword evidence="6" id="KW-0472">Membrane</keyword>
<feature type="transmembrane region" description="Helical" evidence="6">
    <location>
        <begin position="168"/>
        <end position="187"/>
    </location>
</feature>
<evidence type="ECO:0000256" key="3">
    <source>
        <dbReference type="ARBA" id="ARBA00022840"/>
    </source>
</evidence>
<comment type="catalytic activity">
    <reaction evidence="4">
        <text>Couples ATP hydrolysis with the unwinding of duplex DNA by translocating in the 3'-5' direction.</text>
        <dbReference type="EC" id="5.6.2.4"/>
    </reaction>
</comment>
<evidence type="ECO:0000256" key="4">
    <source>
        <dbReference type="ARBA" id="ARBA00034617"/>
    </source>
</evidence>
<dbReference type="GO" id="GO:0016787">
    <property type="term" value="F:hydrolase activity"/>
    <property type="evidence" value="ECO:0007669"/>
    <property type="project" value="UniProtKB-KW"/>
</dbReference>
<evidence type="ECO:0000313" key="10">
    <source>
        <dbReference type="Proteomes" id="UP000799118"/>
    </source>
</evidence>
<keyword evidence="2" id="KW-0547">Nucleotide-binding</keyword>
<dbReference type="GO" id="GO:0005694">
    <property type="term" value="C:chromosome"/>
    <property type="evidence" value="ECO:0007669"/>
    <property type="project" value="TreeGrafter"/>
</dbReference>
<dbReference type="GO" id="GO:0005524">
    <property type="term" value="F:ATP binding"/>
    <property type="evidence" value="ECO:0007669"/>
    <property type="project" value="UniProtKB-KW"/>
</dbReference>
<dbReference type="PANTHER" id="PTHR13710:SF149">
    <property type="entry name" value="ATP-DEPENDENT DNA HELICASE TLH2"/>
    <property type="match status" value="1"/>
</dbReference>
<evidence type="ECO:0000313" key="9">
    <source>
        <dbReference type="EMBL" id="KAE9382666.1"/>
    </source>
</evidence>
<dbReference type="Proteomes" id="UP000799118">
    <property type="component" value="Unassembled WGS sequence"/>
</dbReference>
<feature type="non-terminal residue" evidence="9">
    <location>
        <position position="1"/>
    </location>
</feature>
<evidence type="ECO:0000256" key="1">
    <source>
        <dbReference type="ARBA" id="ARBA00005446"/>
    </source>
</evidence>
<evidence type="ECO:0000256" key="6">
    <source>
        <dbReference type="SAM" id="Phobius"/>
    </source>
</evidence>
<dbReference type="AlphaFoldDB" id="A0A6A4GAY8"/>
<organism evidence="9 10">
    <name type="scientific">Gymnopus androsaceus JB14</name>
    <dbReference type="NCBI Taxonomy" id="1447944"/>
    <lineage>
        <taxon>Eukaryota</taxon>
        <taxon>Fungi</taxon>
        <taxon>Dikarya</taxon>
        <taxon>Basidiomycota</taxon>
        <taxon>Agaricomycotina</taxon>
        <taxon>Agaricomycetes</taxon>
        <taxon>Agaricomycetidae</taxon>
        <taxon>Agaricales</taxon>
        <taxon>Marasmiineae</taxon>
        <taxon>Omphalotaceae</taxon>
        <taxon>Gymnopus</taxon>
    </lineage>
</organism>
<dbReference type="PANTHER" id="PTHR13710">
    <property type="entry name" value="DNA HELICASE RECQ FAMILY MEMBER"/>
    <property type="match status" value="1"/>
</dbReference>
<dbReference type="SMART" id="SM00487">
    <property type="entry name" value="DEXDc"/>
    <property type="match status" value="1"/>
</dbReference>
<dbReference type="InterPro" id="IPR001650">
    <property type="entry name" value="Helicase_C-like"/>
</dbReference>
<comment type="similarity">
    <text evidence="1">Belongs to the helicase family. RecQ subfamily.</text>
</comment>
<proteinExistence type="inferred from homology"/>
<name>A0A6A4GAY8_9AGAR</name>
<gene>
    <name evidence="9" type="ORF">BT96DRAFT_1010238</name>
</gene>
<feature type="domain" description="Helicase ATP-binding" evidence="7">
    <location>
        <begin position="45"/>
        <end position="204"/>
    </location>
</feature>
<dbReference type="InterPro" id="IPR011545">
    <property type="entry name" value="DEAD/DEAH_box_helicase_dom"/>
</dbReference>
<dbReference type="GO" id="GO:0009378">
    <property type="term" value="F:four-way junction helicase activity"/>
    <property type="evidence" value="ECO:0007669"/>
    <property type="project" value="TreeGrafter"/>
</dbReference>
<keyword evidence="6" id="KW-0812">Transmembrane</keyword>
<dbReference type="Pfam" id="PF00270">
    <property type="entry name" value="DEAD"/>
    <property type="match status" value="1"/>
</dbReference>
<keyword evidence="6" id="KW-1133">Transmembrane helix</keyword>
<dbReference type="PROSITE" id="PS51192">
    <property type="entry name" value="HELICASE_ATP_BIND_1"/>
    <property type="match status" value="1"/>
</dbReference>
<dbReference type="PROSITE" id="PS51194">
    <property type="entry name" value="HELICASE_CTER"/>
    <property type="match status" value="1"/>
</dbReference>
<dbReference type="GO" id="GO:0003676">
    <property type="term" value="F:nucleic acid binding"/>
    <property type="evidence" value="ECO:0007669"/>
    <property type="project" value="InterPro"/>
</dbReference>
<dbReference type="EMBL" id="ML771162">
    <property type="protein sequence ID" value="KAE9382666.1"/>
    <property type="molecule type" value="Genomic_DNA"/>
</dbReference>
<keyword evidence="10" id="KW-1185">Reference proteome</keyword>
<dbReference type="SUPFAM" id="SSF52540">
    <property type="entry name" value="P-loop containing nucleoside triphosphate hydrolases"/>
    <property type="match status" value="1"/>
</dbReference>
<reference evidence="9" key="1">
    <citation type="journal article" date="2019" name="Environ. Microbiol.">
        <title>Fungal ecological strategies reflected in gene transcription - a case study of two litter decomposers.</title>
        <authorList>
            <person name="Barbi F."/>
            <person name="Kohler A."/>
            <person name="Barry K."/>
            <person name="Baskaran P."/>
            <person name="Daum C."/>
            <person name="Fauchery L."/>
            <person name="Ihrmark K."/>
            <person name="Kuo A."/>
            <person name="LaButti K."/>
            <person name="Lipzen A."/>
            <person name="Morin E."/>
            <person name="Grigoriev I.V."/>
            <person name="Henrissat B."/>
            <person name="Lindahl B."/>
            <person name="Martin F."/>
        </authorList>
    </citation>
    <scope>NUCLEOTIDE SEQUENCE</scope>
    <source>
        <strain evidence="9">JB14</strain>
    </source>
</reference>
<dbReference type="GO" id="GO:0005737">
    <property type="term" value="C:cytoplasm"/>
    <property type="evidence" value="ECO:0007669"/>
    <property type="project" value="TreeGrafter"/>
</dbReference>
<dbReference type="GO" id="GO:0005634">
    <property type="term" value="C:nucleus"/>
    <property type="evidence" value="ECO:0007669"/>
    <property type="project" value="TreeGrafter"/>
</dbReference>
<dbReference type="InterPro" id="IPR014001">
    <property type="entry name" value="Helicase_ATP-bd"/>
</dbReference>
<dbReference type="Pfam" id="PF00271">
    <property type="entry name" value="Helicase_C"/>
    <property type="match status" value="1"/>
</dbReference>
<dbReference type="InterPro" id="IPR027417">
    <property type="entry name" value="P-loop_NTPase"/>
</dbReference>
<evidence type="ECO:0000256" key="2">
    <source>
        <dbReference type="ARBA" id="ARBA00022741"/>
    </source>
</evidence>
<keyword evidence="9" id="KW-0378">Hydrolase</keyword>
<evidence type="ECO:0000259" key="7">
    <source>
        <dbReference type="PROSITE" id="PS51192"/>
    </source>
</evidence>
<dbReference type="SMART" id="SM00490">
    <property type="entry name" value="HELICc"/>
    <property type="match status" value="1"/>
</dbReference>
<protein>
    <recommendedName>
        <fullName evidence="5">DNA 3'-5' helicase</fullName>
        <ecNumber evidence="5">5.6.2.4</ecNumber>
    </recommendedName>
</protein>
<evidence type="ECO:0000256" key="5">
    <source>
        <dbReference type="ARBA" id="ARBA00034808"/>
    </source>
</evidence>
<sequence>QLRPGPPIYRSNLQPPVLAGARRALAISLRCENPKWSCPQQAELVNSVASQCHVLGVLPTGAGKSLAFFGAPLLLPTKLFVVVSPLVALTTDLRRRMLELSVIGGTFDKDKLDPSTTQICLVSAHVAGTDKFDLWINAPSVKQRLHRIFIDEAHKILTDDKFRNCFNLFYRLTAVGVPITFLSGSLMPRSIPHLLRKMKIEDRSIVDEIRRYTGRPNFGYILEDRLSSDDDLLPRILKIVALVEPKFSSEDRGVIYVSRVSLANDVVDKINCPRYVGQLLTDERDKAFESWRQGDRSKWMVATEAFGQGVDYSHVRVTINENPSSIVNWYQETGRAGRDDLPAYCYTIWTRLPRLPPIDDPDHRGQSEMSALLQTTNCIRLSCACFDRETHSCIALNAVLCSNCEKIEETPFHLALNVLPHLDKAMVPSKSNDPSSPLVPMSVESNASGIRASRDEGFEQLEQLRRILESASTHSCLQCWITGEVHSTAHAQPRNYSIVRPQIGIRWKANTEWPFCWVCWVPFRRPCNHTPTVKGLQHEASSCPYQVLDPFSQEPSPIIPCLIALIFTFYFSLIQSESDSFMLPMADFLGLRLDELRRLDALRSWLQVLPAEPSDVPNSGRFLIAWDRFYRQRQ</sequence>
<dbReference type="OrthoDB" id="2507344at2759"/>